<name>Q0B5W9_BURCM</name>
<dbReference type="KEGG" id="bam:Bamb_4905"/>
<gene>
    <name evidence="1" type="ordered locus">Bamb_4905</name>
</gene>
<accession>Q0B5W9</accession>
<evidence type="ECO:0000313" key="2">
    <source>
        <dbReference type="Proteomes" id="UP000000662"/>
    </source>
</evidence>
<dbReference type="Proteomes" id="UP000000662">
    <property type="component" value="Chromosome 2"/>
</dbReference>
<protein>
    <recommendedName>
        <fullName evidence="3">Fimbrial assembly protein</fullName>
    </recommendedName>
</protein>
<proteinExistence type="predicted"/>
<reference evidence="1" key="1">
    <citation type="submission" date="2006-08" db="EMBL/GenBank/DDBJ databases">
        <title>Complete sequence of Chromosome 2 of Burkholderia cepacia AMMD.</title>
        <authorList>
            <consortium name="US DOE Joint Genome Institute"/>
            <person name="Copeland A."/>
            <person name="Lucas S."/>
            <person name="Lapidus A."/>
            <person name="Barry K."/>
            <person name="Detter J.C."/>
            <person name="Glavina del Rio T."/>
            <person name="Hammon N."/>
            <person name="Israni S."/>
            <person name="Pitluck S."/>
            <person name="Bruce D."/>
            <person name="Chain P."/>
            <person name="Malfatti S."/>
            <person name="Shin M."/>
            <person name="Vergez L."/>
            <person name="Schmutz J."/>
            <person name="Larimer F."/>
            <person name="Land M."/>
            <person name="Hauser L."/>
            <person name="Kyrpides N."/>
            <person name="Kim E."/>
            <person name="Parke J."/>
            <person name="Coenye T."/>
            <person name="Konstantinidis K."/>
            <person name="Ramette A."/>
            <person name="Tiedje J."/>
            <person name="Richardson P."/>
        </authorList>
    </citation>
    <scope>NUCLEOTIDE SEQUENCE</scope>
    <source>
        <strain evidence="1">AMMD</strain>
    </source>
</reference>
<keyword evidence="2" id="KW-1185">Reference proteome</keyword>
<evidence type="ECO:0008006" key="3">
    <source>
        <dbReference type="Google" id="ProtNLM"/>
    </source>
</evidence>
<dbReference type="EMBL" id="CP000441">
    <property type="protein sequence ID" value="ABI90454.1"/>
    <property type="molecule type" value="Genomic_DNA"/>
</dbReference>
<organism evidence="1 2">
    <name type="scientific">Burkholderia ambifaria (strain ATCC BAA-244 / DSM 16087 / CCUG 44356 / LMG 19182 / AMMD)</name>
    <name type="common">Burkholderia cepacia (strain AMMD)</name>
    <dbReference type="NCBI Taxonomy" id="339670"/>
    <lineage>
        <taxon>Bacteria</taxon>
        <taxon>Pseudomonadati</taxon>
        <taxon>Pseudomonadota</taxon>
        <taxon>Betaproteobacteria</taxon>
        <taxon>Burkholderiales</taxon>
        <taxon>Burkholderiaceae</taxon>
        <taxon>Burkholderia</taxon>
        <taxon>Burkholderia cepacia complex</taxon>
    </lineage>
</organism>
<dbReference type="Gene3D" id="2.60.40.2040">
    <property type="entry name" value="CFA/I fimbrial subunit E, pilin domain"/>
    <property type="match status" value="1"/>
</dbReference>
<dbReference type="AlphaFoldDB" id="Q0B5W9"/>
<sequence>MAESGARNGPVVSAIGFQPSRRRNDTMKIHLQLAALVACGALTGIAEAGPTSPQAVVKTIKLTAHIGDSLFVSKPDDSAWNDVVELTAMDRAQRNFGATLPIRVRTTSPDVHVVLLQSPGALNGADGPGSAKVALTSNAGNPDMVSSAGRTITLVKRGRDGFDGYDETHDLQVSAPAPLVRATGAPAGGREPGNLVLVFEPAASAGREPAEGTVSAAGK</sequence>
<evidence type="ECO:0000313" key="1">
    <source>
        <dbReference type="EMBL" id="ABI90454.1"/>
    </source>
</evidence>